<dbReference type="InterPro" id="IPR016181">
    <property type="entry name" value="Acyl_CoA_acyltransferase"/>
</dbReference>
<evidence type="ECO:0000313" key="8">
    <source>
        <dbReference type="Proteomes" id="UP001597402"/>
    </source>
</evidence>
<gene>
    <name evidence="7" type="ORF">ACFSHS_00860</name>
</gene>
<sequence length="858" mass="94135">MDRLQRALLLPASSPGIAVPGTDTRGNIVATSDDLLNAVDEVISDGVRRGMLHNHVQDEVLDGRHITIDGRRMVNFGSCSYLGLETHPVLKAAVRDAVERFGTQFSSSRSYASAPMYRDAEAELTALFGRPTLITPSTSMGHIAAMPTLIGSRDVLLLDHQVHHSVQTAAKLVQAGGARVELIPHNDLRTLDRRLTSYRRTHRRVWYAADGLYSMYADFLPAGELNELVETHPNLALYVDDAHAASWTGRHGRGYALERLSAAALARTVVALSLNKSFAAAGGAIAFPDEESRRRVAAVGGPLIFSGPVQPPMLGAILGSARLHRSPEVAARQDLLRDRIRLFNRLAADAGLPVVSASEAPIRCVGAGVTSVAYRLTERLRDAGFYVNTAVFPAVPAKRSGARVTLTAHHTEDDVAGLVSALAQHLPTAIAEEGATVDDLRRAFARQLRGRPAVLHPPVDDRRSAALRLEEHRSIETVDAAEWDALLGGRGACDSAALRMYESVFADRRGGTGRPEDSWAFRYLLVRDDSGRPVAATFLTSTLWKDDMLSPEHVSREIERRRAEAGDPYLLSSPMVGMGSLLSDGDHLYLDRSRNWRAALRLLLQAARAEEDATGSAGLVLRDLPDDQELCEFLLGEGFARIPIWDTWVREVDFDDDEEFLAQLKRKHRQHQRRNVLPWEAHFAVEVLRGGSAEATAVPAHVRDRLYRMYLAVHARKLDLNVFPLPRLIVDAVLESPGWETIVLHLPDRAAGPVAFGALNVSGDRIATVFLGLDYAYVASHHSYQQLLLQALRAARRLGAPRVLYGMSAELQKSRFGARPEKRWAYVQSTDTYNTDVLAHIAEGVTAEPAAATPRASR</sequence>
<dbReference type="SUPFAM" id="SSF55729">
    <property type="entry name" value="Acyl-CoA N-acyltransferases (Nat)"/>
    <property type="match status" value="1"/>
</dbReference>
<reference evidence="8" key="1">
    <citation type="journal article" date="2019" name="Int. J. Syst. Evol. Microbiol.">
        <title>The Global Catalogue of Microorganisms (GCM) 10K type strain sequencing project: providing services to taxonomists for standard genome sequencing and annotation.</title>
        <authorList>
            <consortium name="The Broad Institute Genomics Platform"/>
            <consortium name="The Broad Institute Genome Sequencing Center for Infectious Disease"/>
            <person name="Wu L."/>
            <person name="Ma J."/>
        </authorList>
    </citation>
    <scope>NUCLEOTIDE SEQUENCE [LARGE SCALE GENOMIC DNA]</scope>
    <source>
        <strain evidence="8">JCM 3338</strain>
    </source>
</reference>
<dbReference type="Gene3D" id="3.40.640.10">
    <property type="entry name" value="Type I PLP-dependent aspartate aminotransferase-like (Major domain)"/>
    <property type="match status" value="1"/>
</dbReference>
<evidence type="ECO:0000313" key="7">
    <source>
        <dbReference type="EMBL" id="MFD2090117.1"/>
    </source>
</evidence>
<dbReference type="InterPro" id="IPR004839">
    <property type="entry name" value="Aminotransferase_I/II_large"/>
</dbReference>
<accession>A0ABW4X4V2</accession>
<dbReference type="Proteomes" id="UP001597402">
    <property type="component" value="Unassembled WGS sequence"/>
</dbReference>
<comment type="caution">
    <text evidence="7">The sequence shown here is derived from an EMBL/GenBank/DDBJ whole genome shotgun (WGS) entry which is preliminary data.</text>
</comment>
<dbReference type="InterPro" id="IPR015424">
    <property type="entry name" value="PyrdxlP-dep_Trfase"/>
</dbReference>
<dbReference type="GO" id="GO:0008483">
    <property type="term" value="F:transaminase activity"/>
    <property type="evidence" value="ECO:0007669"/>
    <property type="project" value="UniProtKB-KW"/>
</dbReference>
<dbReference type="InterPro" id="IPR050087">
    <property type="entry name" value="AON_synthase_class-II"/>
</dbReference>
<dbReference type="EC" id="2.3.1.47" evidence="2"/>
<evidence type="ECO:0000256" key="2">
    <source>
        <dbReference type="ARBA" id="ARBA00013187"/>
    </source>
</evidence>
<keyword evidence="7" id="KW-0032">Aminotransferase</keyword>
<evidence type="ECO:0000256" key="5">
    <source>
        <dbReference type="ARBA" id="ARBA00047715"/>
    </source>
</evidence>
<keyword evidence="3" id="KW-0808">Transferase</keyword>
<evidence type="ECO:0000256" key="4">
    <source>
        <dbReference type="ARBA" id="ARBA00022898"/>
    </source>
</evidence>
<evidence type="ECO:0000256" key="3">
    <source>
        <dbReference type="ARBA" id="ARBA00022679"/>
    </source>
</evidence>
<dbReference type="Gene3D" id="3.90.1150.10">
    <property type="entry name" value="Aspartate Aminotransferase, domain 1"/>
    <property type="match status" value="1"/>
</dbReference>
<dbReference type="Pfam" id="PF00155">
    <property type="entry name" value="Aminotran_1_2"/>
    <property type="match status" value="1"/>
</dbReference>
<evidence type="ECO:0000259" key="6">
    <source>
        <dbReference type="Pfam" id="PF00155"/>
    </source>
</evidence>
<dbReference type="PANTHER" id="PTHR13693">
    <property type="entry name" value="CLASS II AMINOTRANSFERASE/8-AMINO-7-OXONONANOATE SYNTHASE"/>
    <property type="match status" value="1"/>
</dbReference>
<comment type="catalytic activity">
    <reaction evidence="5">
        <text>6-carboxyhexanoyl-[ACP] + L-alanine + H(+) = (8S)-8-amino-7-oxononanoate + holo-[ACP] + CO2</text>
        <dbReference type="Rhea" id="RHEA:42288"/>
        <dbReference type="Rhea" id="RHEA-COMP:9685"/>
        <dbReference type="Rhea" id="RHEA-COMP:9955"/>
        <dbReference type="ChEBI" id="CHEBI:15378"/>
        <dbReference type="ChEBI" id="CHEBI:16526"/>
        <dbReference type="ChEBI" id="CHEBI:57972"/>
        <dbReference type="ChEBI" id="CHEBI:64479"/>
        <dbReference type="ChEBI" id="CHEBI:78846"/>
        <dbReference type="ChEBI" id="CHEBI:149468"/>
        <dbReference type="EC" id="2.3.1.47"/>
    </reaction>
</comment>
<proteinExistence type="predicted"/>
<keyword evidence="8" id="KW-1185">Reference proteome</keyword>
<dbReference type="EMBL" id="JBHUHP010000001">
    <property type="protein sequence ID" value="MFD2090117.1"/>
    <property type="molecule type" value="Genomic_DNA"/>
</dbReference>
<protein>
    <recommendedName>
        <fullName evidence="2">8-amino-7-oxononanoate synthase</fullName>
        <ecNumber evidence="2">2.3.1.47</ecNumber>
    </recommendedName>
</protein>
<name>A0ABW4X4V2_9ACTN</name>
<comment type="cofactor">
    <cofactor evidence="1">
        <name>pyridoxal 5'-phosphate</name>
        <dbReference type="ChEBI" id="CHEBI:597326"/>
    </cofactor>
</comment>
<dbReference type="InterPro" id="IPR015422">
    <property type="entry name" value="PyrdxlP-dep_Trfase_small"/>
</dbReference>
<feature type="domain" description="Aminotransferase class I/classII large" evidence="6">
    <location>
        <begin position="72"/>
        <end position="422"/>
    </location>
</feature>
<evidence type="ECO:0000256" key="1">
    <source>
        <dbReference type="ARBA" id="ARBA00001933"/>
    </source>
</evidence>
<dbReference type="InterPro" id="IPR015421">
    <property type="entry name" value="PyrdxlP-dep_Trfase_major"/>
</dbReference>
<organism evidence="7 8">
    <name type="scientific">Blastococcus deserti</name>
    <dbReference type="NCBI Taxonomy" id="2259033"/>
    <lineage>
        <taxon>Bacteria</taxon>
        <taxon>Bacillati</taxon>
        <taxon>Actinomycetota</taxon>
        <taxon>Actinomycetes</taxon>
        <taxon>Geodermatophilales</taxon>
        <taxon>Geodermatophilaceae</taxon>
        <taxon>Blastococcus</taxon>
    </lineage>
</organism>
<dbReference type="RefSeq" id="WP_376870612.1">
    <property type="nucleotide sequence ID" value="NZ_JBHUHP010000001.1"/>
</dbReference>
<dbReference type="PANTHER" id="PTHR13693:SF100">
    <property type="entry name" value="8-AMINO-7-OXONONANOATE SYNTHASE"/>
    <property type="match status" value="1"/>
</dbReference>
<keyword evidence="4" id="KW-0663">Pyridoxal phosphate</keyword>
<dbReference type="SUPFAM" id="SSF53383">
    <property type="entry name" value="PLP-dependent transferases"/>
    <property type="match status" value="1"/>
</dbReference>